<keyword evidence="2" id="KW-1185">Reference proteome</keyword>
<dbReference type="OMA" id="IACEQWE"/>
<dbReference type="AlphaFoldDB" id="Q75DG0"/>
<dbReference type="InParanoid" id="Q75DG0"/>
<organism evidence="1 2">
    <name type="scientific">Eremothecium gossypii (strain ATCC 10895 / CBS 109.51 / FGSC 9923 / NRRL Y-1056)</name>
    <name type="common">Yeast</name>
    <name type="synonym">Ashbya gossypii</name>
    <dbReference type="NCBI Taxonomy" id="284811"/>
    <lineage>
        <taxon>Eukaryota</taxon>
        <taxon>Fungi</taxon>
        <taxon>Dikarya</taxon>
        <taxon>Ascomycota</taxon>
        <taxon>Saccharomycotina</taxon>
        <taxon>Saccharomycetes</taxon>
        <taxon>Saccharomycetales</taxon>
        <taxon>Saccharomycetaceae</taxon>
        <taxon>Eremothecium</taxon>
    </lineage>
</organism>
<dbReference type="GeneID" id="4619116"/>
<dbReference type="RefSeq" id="NP_983012.2">
    <property type="nucleotide sequence ID" value="NM_208365.2"/>
</dbReference>
<protein>
    <submittedName>
        <fullName evidence="1">ABR066Wp</fullName>
    </submittedName>
</protein>
<dbReference type="EMBL" id="AE016815">
    <property type="protein sequence ID" value="AAS50836.2"/>
    <property type="molecule type" value="Genomic_DNA"/>
</dbReference>
<evidence type="ECO:0000313" key="2">
    <source>
        <dbReference type="Proteomes" id="UP000000591"/>
    </source>
</evidence>
<reference evidence="2" key="2">
    <citation type="journal article" date="2013" name="G3 (Bethesda)">
        <title>Genomes of Ashbya fungi isolated from insects reveal four mating-type loci, numerous translocations, lack of transposons, and distinct gene duplications.</title>
        <authorList>
            <person name="Dietrich F.S."/>
            <person name="Voegeli S."/>
            <person name="Kuo S."/>
            <person name="Philippsen P."/>
        </authorList>
    </citation>
    <scope>GENOME REANNOTATION</scope>
    <source>
        <strain evidence="2">ATCC 10895 / CBS 109.51 / FGSC 9923 / NRRL Y-1056</strain>
    </source>
</reference>
<dbReference type="Proteomes" id="UP000000591">
    <property type="component" value="Chromosome II"/>
</dbReference>
<reference evidence="1 2" key="1">
    <citation type="journal article" date="2004" name="Science">
        <title>The Ashbya gossypii genome as a tool for mapping the ancient Saccharomyces cerevisiae genome.</title>
        <authorList>
            <person name="Dietrich F.S."/>
            <person name="Voegeli S."/>
            <person name="Brachat S."/>
            <person name="Lerch A."/>
            <person name="Gates K."/>
            <person name="Steiner S."/>
            <person name="Mohr C."/>
            <person name="Pohlmann R."/>
            <person name="Luedi P."/>
            <person name="Choi S."/>
            <person name="Wing R.A."/>
            <person name="Flavier A."/>
            <person name="Gaffney T.D."/>
            <person name="Philippsen P."/>
        </authorList>
    </citation>
    <scope>NUCLEOTIDE SEQUENCE [LARGE SCALE GENOMIC DNA]</scope>
    <source>
        <strain evidence="2">ATCC 10895 / CBS 109.51 / FGSC 9923 / NRRL Y-1056</strain>
    </source>
</reference>
<proteinExistence type="predicted"/>
<dbReference type="KEGG" id="ago:AGOS_ABR066W"/>
<dbReference type="HOGENOM" id="CLU_1111158_0_0_1"/>
<dbReference type="OrthoDB" id="4060195at2759"/>
<name>Q75DG0_EREGS</name>
<accession>Q75DG0</accession>
<evidence type="ECO:0000313" key="1">
    <source>
        <dbReference type="EMBL" id="AAS50836.2"/>
    </source>
</evidence>
<gene>
    <name evidence="1" type="ORF">AGOS_ABR066W</name>
</gene>
<sequence>MEEWIIEEEVLLAASYYNAQSTSGVGRSRAGTSDEVPKAYLLLGDESAKHVQTPVAIDVRVDAGSKQLMWDASLVAERVRLVQVIHTMQTVVGLLVAGTGKCYSTFVLEIAARWPAVHNVFTYGRDGTLQCLDLTLGRQVAYVTAACGMRKYLPQKPAKAGGKETDLEEQSRVLEALQQKVAQIVTYLEGIEGELELPQEEILRQCWLLVCRLRRPPSRDIEEEILALETQCQLINVLTTQFETSMLLD</sequence>